<comment type="caution">
    <text evidence="1">The sequence shown here is derived from an EMBL/GenBank/DDBJ whole genome shotgun (WGS) entry which is preliminary data.</text>
</comment>
<reference evidence="2" key="1">
    <citation type="journal article" date="2012" name="PLoS ONE">
        <title>Comparative analysis of genome sequences covering the seven cronobacter species.</title>
        <authorList>
            <person name="Joseph S."/>
            <person name="Desai P."/>
            <person name="Ji Y."/>
            <person name="Cummings C.A."/>
            <person name="Shih R."/>
            <person name="Degoricija L."/>
            <person name="Rico A."/>
            <person name="Brzoska P."/>
            <person name="Hamby S.E."/>
            <person name="Masood N."/>
            <person name="Hariri S."/>
            <person name="Sonbol H."/>
            <person name="Chuzhanova N."/>
            <person name="McClelland M."/>
            <person name="Furtado M.R."/>
            <person name="Forsythe S.J."/>
        </authorList>
    </citation>
    <scope>NUCLEOTIDE SEQUENCE [LARGE SCALE GENOMIC DNA]</scope>
    <source>
        <strain evidence="2">1210</strain>
    </source>
</reference>
<accession>A0ABM9Q619</accession>
<name>A0ABM9Q619_9ENTR</name>
<sequence length="75" mass="8701">MPFSLNFWQQNRSRHFSAAKELNSVKGYFTALPVYWTEGENNLVPFNMRLIADNIRLNDKNIQLAANNEQKGKEA</sequence>
<evidence type="ECO:0000313" key="2">
    <source>
        <dbReference type="Proteomes" id="UP000009342"/>
    </source>
</evidence>
<keyword evidence="2" id="KW-1185">Reference proteome</keyword>
<evidence type="ECO:0000313" key="1">
    <source>
        <dbReference type="EMBL" id="CCJ80906.1"/>
    </source>
</evidence>
<dbReference type="Proteomes" id="UP000009342">
    <property type="component" value="Unassembled WGS sequence"/>
</dbReference>
<organism evidence="1 2">
    <name type="scientific">Cronobacter dublinensis 1210</name>
    <dbReference type="NCBI Taxonomy" id="1208656"/>
    <lineage>
        <taxon>Bacteria</taxon>
        <taxon>Pseudomonadati</taxon>
        <taxon>Pseudomonadota</taxon>
        <taxon>Gammaproteobacteria</taxon>
        <taxon>Enterobacterales</taxon>
        <taxon>Enterobacteriaceae</taxon>
        <taxon>Cronobacter</taxon>
    </lineage>
</organism>
<dbReference type="EMBL" id="CAKZ01000077">
    <property type="protein sequence ID" value="CCJ80906.1"/>
    <property type="molecule type" value="Genomic_DNA"/>
</dbReference>
<protein>
    <submittedName>
        <fullName evidence="1">Uncharacterized protein</fullName>
    </submittedName>
</protein>
<proteinExistence type="predicted"/>
<gene>
    <name evidence="1" type="ORF">BN134_1631</name>
</gene>